<feature type="region of interest" description="Disordered" evidence="1">
    <location>
        <begin position="64"/>
        <end position="88"/>
    </location>
</feature>
<evidence type="ECO:0000256" key="1">
    <source>
        <dbReference type="SAM" id="MobiDB-lite"/>
    </source>
</evidence>
<evidence type="ECO:0000313" key="2">
    <source>
        <dbReference type="EMBL" id="KAJ3609198.1"/>
    </source>
</evidence>
<reference evidence="2" key="1">
    <citation type="submission" date="2022-07" db="EMBL/GenBank/DDBJ databases">
        <title>Chromosome-level genome of Muraenolepis orangiensis.</title>
        <authorList>
            <person name="Kim J."/>
        </authorList>
    </citation>
    <scope>NUCLEOTIDE SEQUENCE</scope>
    <source>
        <strain evidence="2">KU_S4_2022</strain>
        <tissue evidence="2">Muscle</tissue>
    </source>
</reference>
<organism evidence="2 3">
    <name type="scientific">Muraenolepis orangiensis</name>
    <name type="common">Patagonian moray cod</name>
    <dbReference type="NCBI Taxonomy" id="630683"/>
    <lineage>
        <taxon>Eukaryota</taxon>
        <taxon>Metazoa</taxon>
        <taxon>Chordata</taxon>
        <taxon>Craniata</taxon>
        <taxon>Vertebrata</taxon>
        <taxon>Euteleostomi</taxon>
        <taxon>Actinopterygii</taxon>
        <taxon>Neopterygii</taxon>
        <taxon>Teleostei</taxon>
        <taxon>Neoteleostei</taxon>
        <taxon>Acanthomorphata</taxon>
        <taxon>Zeiogadaria</taxon>
        <taxon>Gadariae</taxon>
        <taxon>Gadiformes</taxon>
        <taxon>Muraenolepidoidei</taxon>
        <taxon>Muraenolepididae</taxon>
        <taxon>Muraenolepis</taxon>
    </lineage>
</organism>
<comment type="caution">
    <text evidence="2">The sequence shown here is derived from an EMBL/GenBank/DDBJ whole genome shotgun (WGS) entry which is preliminary data.</text>
</comment>
<dbReference type="PANTHER" id="PTHR36649">
    <property type="entry name" value="UBIQUITIN-LIKE DOMAIN-CONTAINING PROTEIN"/>
    <property type="match status" value="1"/>
</dbReference>
<protein>
    <submittedName>
        <fullName evidence="2">Uncharacterized protein</fullName>
    </submittedName>
</protein>
<dbReference type="AlphaFoldDB" id="A0A9Q0EP58"/>
<dbReference type="Proteomes" id="UP001148018">
    <property type="component" value="Unassembled WGS sequence"/>
</dbReference>
<dbReference type="PANTHER" id="PTHR36649:SF28">
    <property type="entry name" value="UBIQUITIN-LIKE DOMAIN-CONTAINING PROTEIN"/>
    <property type="match status" value="1"/>
</dbReference>
<keyword evidence="3" id="KW-1185">Reference proteome</keyword>
<evidence type="ECO:0000313" key="3">
    <source>
        <dbReference type="Proteomes" id="UP001148018"/>
    </source>
</evidence>
<accession>A0A9Q0EP58</accession>
<dbReference type="EMBL" id="JANIIK010000039">
    <property type="protein sequence ID" value="KAJ3609198.1"/>
    <property type="molecule type" value="Genomic_DNA"/>
</dbReference>
<sequence length="285" mass="31404">MPRLDLLLEALSALTGCRVEATEKESQLNPQDIVNIAALKQFYKREGLHELEYPSLGALSLRDEDEEQDMYSSPGAIQESPPGAETRPLVKINPDTFFDSRFNYDFTNIKDGEKTFSRGEESYVRPCGWSRVALQVLGRYEDGDAWLDAGPAAWPVSYHGNRMDGALGITATPRPAGEGPAKKEGEGPASLGVPGGPVAGPTHGRGVYSSPSVSVAESHCVRFRSHGDGKMYKVALQNRINPLHRKECQRKGYWLVLIPQEYSPTQTRAAVQDALRPYGMLLKEE</sequence>
<gene>
    <name evidence="2" type="ORF">NHX12_023722</name>
</gene>
<name>A0A9Q0EP58_9TELE</name>
<proteinExistence type="predicted"/>
<dbReference type="OrthoDB" id="428577at2759"/>